<evidence type="ECO:0000256" key="6">
    <source>
        <dbReference type="SAM" id="MobiDB-lite"/>
    </source>
</evidence>
<feature type="compositionally biased region" description="Low complexity" evidence="6">
    <location>
        <begin position="758"/>
        <end position="776"/>
    </location>
</feature>
<dbReference type="CDD" id="cd09242">
    <property type="entry name" value="BRO1_ScBro1_like"/>
    <property type="match status" value="1"/>
</dbReference>
<dbReference type="AlphaFoldDB" id="G4TJ39"/>
<dbReference type="EMBL" id="CAFZ01000115">
    <property type="protein sequence ID" value="CCA71332.1"/>
    <property type="molecule type" value="Genomic_DNA"/>
</dbReference>
<evidence type="ECO:0000256" key="3">
    <source>
        <dbReference type="ARBA" id="ARBA00022490"/>
    </source>
</evidence>
<dbReference type="Gene3D" id="1.20.120.560">
    <property type="entry name" value="alix/aip1 in complex with the ypdl late domain"/>
    <property type="match status" value="1"/>
</dbReference>
<comment type="subcellular location">
    <subcellularLocation>
        <location evidence="2">Cytoplasm</location>
    </subcellularLocation>
    <subcellularLocation>
        <location evidence="1">Endosome</location>
    </subcellularLocation>
</comment>
<dbReference type="PANTHER" id="PTHR23030:SF30">
    <property type="entry name" value="TYROSINE-PROTEIN PHOSPHATASE NON-RECEPTOR TYPE 23"/>
    <property type="match status" value="1"/>
</dbReference>
<dbReference type="eggNOG" id="KOG2220">
    <property type="taxonomic scope" value="Eukaryota"/>
</dbReference>
<evidence type="ECO:0000313" key="8">
    <source>
        <dbReference type="EMBL" id="CCA71332.1"/>
    </source>
</evidence>
<evidence type="ECO:0000256" key="2">
    <source>
        <dbReference type="ARBA" id="ARBA00004496"/>
    </source>
</evidence>
<feature type="region of interest" description="Disordered" evidence="6">
    <location>
        <begin position="754"/>
        <end position="1057"/>
    </location>
</feature>
<dbReference type="InterPro" id="IPR038499">
    <property type="entry name" value="BRO1_sf"/>
</dbReference>
<evidence type="ECO:0000313" key="9">
    <source>
        <dbReference type="Proteomes" id="UP000007148"/>
    </source>
</evidence>
<dbReference type="OMA" id="CHAANQS"/>
<keyword evidence="3" id="KW-0963">Cytoplasm</keyword>
<keyword evidence="4" id="KW-0967">Endosome</keyword>
<accession>G4TJ39</accession>
<sequence>MAQSPTIAIPKKSTDEVDWTGPIRAIIKSSYGENPDNYAAECAALQRCRQDAVRGAGSDLTAASLLTKYFGQLELLELRFSEIRVSFPWRDAFTSKLTTQTSMAFEKASIIYQIAATHSSIANSQNRSDPEGLKRAYYYFRTCAGMLTYINDNFLHAPSTDLSREVIKFLVGITMAQANETFYETCIDQRKSPTLVSKVAAHTAFLYTSLCEEVKEFFGKGIFDRNWVTLLQIKSKYFTSLMHYHRALADSAAGKHGEALARFIVAENNAKEAHKLASSFAPYFVTTLSTTLPADTGTAILEITKAHLALCTEKHTQGQKDNDLIYNAIVPAEATLPAIDKISAVTPVPIQEVYGTPEVQKTIGPDLFAKLIPLSVHEGASVYSEEKAKIVRAEVEKADVAESEIKAGLESLGVKAGLPRYKEIAEGEVDDSVPPTVLSWHDEVKRRESTDAVEKHLQELDTLKNNVTRDLNAIDEMLGTESRECEMMRVKFGHKWTQEPSSGPAKDIRKDLKDHKATLEAAAPSDQQVYSLWSSIRSDITLLVSRSQLEGMFASAVSGSAADLLDVGEADTDDAEREKMRKLVREIEERLGKINKIARERNEVLKDLKEKVQNDDVSHLLLLNRRTSGIEPTLFANELEKFRPYQSRLASTTHAQQATLQEIAQLWKNLKDKGGKGKGAKKWEEREKRVHALVKRFGIAREGYLEVSDGVMKGLQFYKDLTNLTKKLHDRANTFVSARNRERESLAGRLEIETRLEGAPSTPSAGPLSPSLGSAPRVPPPPPRPLESSFASMNLGGSSAPPPMAPSTVASPPPAPNAWQQHQRTASNAYPPPPQQHTNSYPPPPASSGYSYSPYTQSPPPPPPVQQQQQSYGSGGFPPPPNQQPAIGSAPPPPDPYAGMFSSGGFSNQFSTAPAPPVLSSNVSSPLPPPPQQQSWGAPYSGYQSTASGYGTQSPPPPPPAQSYGGYTGYQSPPPAQSQPAYGGYPHQGPGAQGPPGSGAPGSGYQSGGYGQPSYQASAPPSSQQPGQQAASSSSSSFGYGMLPPPPAPHGGTYQYR</sequence>
<protein>
    <recommendedName>
        <fullName evidence="5">BRO domain-containing protein 1</fullName>
    </recommendedName>
</protein>
<feature type="compositionally biased region" description="Low complexity" evidence="6">
    <location>
        <begin position="978"/>
        <end position="990"/>
    </location>
</feature>
<dbReference type="InterPro" id="IPR004328">
    <property type="entry name" value="BRO1_dom"/>
</dbReference>
<gene>
    <name evidence="8" type="ORF">PIIN_05271</name>
</gene>
<dbReference type="Gene3D" id="1.20.140.50">
    <property type="entry name" value="alix/aip1 like domains"/>
    <property type="match status" value="1"/>
</dbReference>
<dbReference type="FunCoup" id="G4TJ39">
    <property type="interactions" value="350"/>
</dbReference>
<dbReference type="GO" id="GO:0005768">
    <property type="term" value="C:endosome"/>
    <property type="evidence" value="ECO:0007669"/>
    <property type="project" value="UniProtKB-SubCell"/>
</dbReference>
<comment type="caution">
    <text evidence="8">The sequence shown here is derived from an EMBL/GenBank/DDBJ whole genome shotgun (WGS) entry which is preliminary data.</text>
</comment>
<feature type="compositionally biased region" description="Pro residues" evidence="6">
    <location>
        <begin position="800"/>
        <end position="816"/>
    </location>
</feature>
<evidence type="ECO:0000256" key="5">
    <source>
        <dbReference type="ARBA" id="ARBA00041284"/>
    </source>
</evidence>
<organism evidence="8 9">
    <name type="scientific">Serendipita indica (strain DSM 11827)</name>
    <name type="common">Root endophyte fungus</name>
    <name type="synonym">Piriformospora indica</name>
    <dbReference type="NCBI Taxonomy" id="1109443"/>
    <lineage>
        <taxon>Eukaryota</taxon>
        <taxon>Fungi</taxon>
        <taxon>Dikarya</taxon>
        <taxon>Basidiomycota</taxon>
        <taxon>Agaricomycotina</taxon>
        <taxon>Agaricomycetes</taxon>
        <taxon>Sebacinales</taxon>
        <taxon>Serendipitaceae</taxon>
        <taxon>Serendipita</taxon>
    </lineage>
</organism>
<dbReference type="Gene3D" id="1.25.40.280">
    <property type="entry name" value="alix/aip1 like domains"/>
    <property type="match status" value="1"/>
</dbReference>
<dbReference type="PANTHER" id="PTHR23030">
    <property type="entry name" value="PCD6 INTERACTING PROTEIN-RELATED"/>
    <property type="match status" value="1"/>
</dbReference>
<dbReference type="InParanoid" id="G4TJ39"/>
<keyword evidence="9" id="KW-1185">Reference proteome</keyword>
<reference evidence="8 9" key="1">
    <citation type="journal article" date="2011" name="PLoS Pathog.">
        <title>Endophytic Life Strategies Decoded by Genome and Transcriptome Analyses of the Mutualistic Root Symbiont Piriformospora indica.</title>
        <authorList>
            <person name="Zuccaro A."/>
            <person name="Lahrmann U."/>
            <person name="Guldener U."/>
            <person name="Langen G."/>
            <person name="Pfiffi S."/>
            <person name="Biedenkopf D."/>
            <person name="Wong P."/>
            <person name="Samans B."/>
            <person name="Grimm C."/>
            <person name="Basiewicz M."/>
            <person name="Murat C."/>
            <person name="Martin F."/>
            <person name="Kogel K.H."/>
        </authorList>
    </citation>
    <scope>NUCLEOTIDE SEQUENCE [LARGE SCALE GENOMIC DNA]</scope>
    <source>
        <strain evidence="8 9">DSM 11827</strain>
    </source>
</reference>
<dbReference type="GO" id="GO:0043328">
    <property type="term" value="P:protein transport to vacuole involved in ubiquitin-dependent protein catabolic process via the multivesicular body sorting pathway"/>
    <property type="evidence" value="ECO:0007669"/>
    <property type="project" value="TreeGrafter"/>
</dbReference>
<dbReference type="HOGENOM" id="CLU_003661_0_0_1"/>
<dbReference type="SMART" id="SM01041">
    <property type="entry name" value="BRO1"/>
    <property type="match status" value="1"/>
</dbReference>
<feature type="compositionally biased region" description="Polar residues" evidence="6">
    <location>
        <begin position="942"/>
        <end position="953"/>
    </location>
</feature>
<feature type="domain" description="BRO1" evidence="7">
    <location>
        <begin position="5"/>
        <end position="405"/>
    </location>
</feature>
<dbReference type="Proteomes" id="UP000007148">
    <property type="component" value="Unassembled WGS sequence"/>
</dbReference>
<feature type="compositionally biased region" description="Polar residues" evidence="6">
    <location>
        <begin position="818"/>
        <end position="828"/>
    </location>
</feature>
<feature type="compositionally biased region" description="Low complexity" evidence="6">
    <location>
        <begin position="1012"/>
        <end position="1037"/>
    </location>
</feature>
<proteinExistence type="predicted"/>
<evidence type="ECO:0000259" key="7">
    <source>
        <dbReference type="PROSITE" id="PS51180"/>
    </source>
</evidence>
<dbReference type="Pfam" id="PF03097">
    <property type="entry name" value="BRO1"/>
    <property type="match status" value="1"/>
</dbReference>
<evidence type="ECO:0000256" key="1">
    <source>
        <dbReference type="ARBA" id="ARBA00004177"/>
    </source>
</evidence>
<evidence type="ECO:0000256" key="4">
    <source>
        <dbReference type="ARBA" id="ARBA00022753"/>
    </source>
</evidence>
<feature type="compositionally biased region" description="Pro residues" evidence="6">
    <location>
        <begin position="830"/>
        <end position="846"/>
    </location>
</feature>
<dbReference type="STRING" id="1109443.G4TJ39"/>
<feature type="compositionally biased region" description="Low complexity" evidence="6">
    <location>
        <begin position="847"/>
        <end position="856"/>
    </location>
</feature>
<dbReference type="InterPro" id="IPR025304">
    <property type="entry name" value="ALIX_V_dom"/>
</dbReference>
<name>G4TJ39_SERID</name>
<dbReference type="Pfam" id="PF13949">
    <property type="entry name" value="ALIX_LYPXL_bnd"/>
    <property type="match status" value="1"/>
</dbReference>
<dbReference type="OrthoDB" id="2141925at2759"/>
<dbReference type="PROSITE" id="PS51180">
    <property type="entry name" value="BRO1"/>
    <property type="match status" value="1"/>
</dbReference>
<feature type="compositionally biased region" description="Gly residues" evidence="6">
    <location>
        <begin position="991"/>
        <end position="1011"/>
    </location>
</feature>